<gene>
    <name evidence="1" type="ORF">BaRGS_00005194</name>
</gene>
<sequence>MAGSADAKGGYRTSFPGYRARKGGGGCRRQQLWPTELDWNLSVYWIVRMTGARGDCE</sequence>
<comment type="caution">
    <text evidence="1">The sequence shown here is derived from an EMBL/GenBank/DDBJ whole genome shotgun (WGS) entry which is preliminary data.</text>
</comment>
<evidence type="ECO:0000313" key="1">
    <source>
        <dbReference type="EMBL" id="KAK7503655.1"/>
    </source>
</evidence>
<dbReference type="EMBL" id="JACVVK020000019">
    <property type="protein sequence ID" value="KAK7503655.1"/>
    <property type="molecule type" value="Genomic_DNA"/>
</dbReference>
<evidence type="ECO:0000313" key="2">
    <source>
        <dbReference type="Proteomes" id="UP001519460"/>
    </source>
</evidence>
<dbReference type="AlphaFoldDB" id="A0ABD0LWW1"/>
<dbReference type="Proteomes" id="UP001519460">
    <property type="component" value="Unassembled WGS sequence"/>
</dbReference>
<reference evidence="1 2" key="1">
    <citation type="journal article" date="2023" name="Sci. Data">
        <title>Genome assembly of the Korean intertidal mud-creeper Batillaria attramentaria.</title>
        <authorList>
            <person name="Patra A.K."/>
            <person name="Ho P.T."/>
            <person name="Jun S."/>
            <person name="Lee S.J."/>
            <person name="Kim Y."/>
            <person name="Won Y.J."/>
        </authorList>
    </citation>
    <scope>NUCLEOTIDE SEQUENCE [LARGE SCALE GENOMIC DNA]</scope>
    <source>
        <strain evidence="1">Wonlab-2016</strain>
    </source>
</reference>
<protein>
    <submittedName>
        <fullName evidence="1">Uncharacterized protein</fullName>
    </submittedName>
</protein>
<feature type="non-terminal residue" evidence="1">
    <location>
        <position position="57"/>
    </location>
</feature>
<organism evidence="1 2">
    <name type="scientific">Batillaria attramentaria</name>
    <dbReference type="NCBI Taxonomy" id="370345"/>
    <lineage>
        <taxon>Eukaryota</taxon>
        <taxon>Metazoa</taxon>
        <taxon>Spiralia</taxon>
        <taxon>Lophotrochozoa</taxon>
        <taxon>Mollusca</taxon>
        <taxon>Gastropoda</taxon>
        <taxon>Caenogastropoda</taxon>
        <taxon>Sorbeoconcha</taxon>
        <taxon>Cerithioidea</taxon>
        <taxon>Batillariidae</taxon>
        <taxon>Batillaria</taxon>
    </lineage>
</organism>
<name>A0ABD0LWW1_9CAEN</name>
<proteinExistence type="predicted"/>
<keyword evidence="2" id="KW-1185">Reference proteome</keyword>
<accession>A0ABD0LWW1</accession>